<evidence type="ECO:0000313" key="2">
    <source>
        <dbReference type="Proteomes" id="UP000095008"/>
    </source>
</evidence>
<protein>
    <submittedName>
        <fullName evidence="1">Uncharacterized protein</fullName>
    </submittedName>
</protein>
<gene>
    <name evidence="1" type="ORF">A6M23_14505</name>
</gene>
<dbReference type="Proteomes" id="UP000095008">
    <property type="component" value="Unassembled WGS sequence"/>
</dbReference>
<reference evidence="1" key="1">
    <citation type="journal article" date="2016" name="Int. J. Mol. Sci.">
        <title>Comparative genomics of the extreme acidophile Acidithiobacillus thiooxidans reveals intraspecific divergence and niche adaptation.</title>
        <authorList>
            <person name="Zhang X."/>
            <person name="Feng X."/>
            <person name="Tao J."/>
            <person name="Ma L."/>
            <person name="Xiao Y."/>
            <person name="Liang Y."/>
            <person name="Liu X."/>
            <person name="Yin H."/>
        </authorList>
    </citation>
    <scope>NUCLEOTIDE SEQUENCE [LARGE SCALE GENOMIC DNA]</scope>
    <source>
        <strain evidence="1">DXS-W</strain>
    </source>
</reference>
<keyword evidence="2" id="KW-1185">Reference proteome</keyword>
<proteinExistence type="predicted"/>
<dbReference type="AlphaFoldDB" id="A0A1C2IYV9"/>
<name>A0A1C2IYV9_ACITH</name>
<organism evidence="1 2">
    <name type="scientific">Acidithiobacillus thiooxidans</name>
    <name type="common">Thiobacillus thiooxidans</name>
    <dbReference type="NCBI Taxonomy" id="930"/>
    <lineage>
        <taxon>Bacteria</taxon>
        <taxon>Pseudomonadati</taxon>
        <taxon>Pseudomonadota</taxon>
        <taxon>Acidithiobacillia</taxon>
        <taxon>Acidithiobacillales</taxon>
        <taxon>Acidithiobacillaceae</taxon>
        <taxon>Acidithiobacillus</taxon>
    </lineage>
</organism>
<accession>A0A1C2IYV9</accession>
<dbReference type="EMBL" id="LWRY01000186">
    <property type="protein sequence ID" value="OCX69925.1"/>
    <property type="molecule type" value="Genomic_DNA"/>
</dbReference>
<evidence type="ECO:0000313" key="1">
    <source>
        <dbReference type="EMBL" id="OCX69925.1"/>
    </source>
</evidence>
<sequence>MVSISQLYWELAPLAWLDQLLQRQVTHLLHNLDHQTLHHKKVRRSQVMDREPLLRAITSIKIRWLVTLRSLVLWGNLNPVKLAARHLLPMGPEEKR</sequence>
<comment type="caution">
    <text evidence="1">The sequence shown here is derived from an EMBL/GenBank/DDBJ whole genome shotgun (WGS) entry which is preliminary data.</text>
</comment>